<accession>A0AAN8ATZ2</accession>
<evidence type="ECO:0000313" key="2">
    <source>
        <dbReference type="Proteomes" id="UP001346869"/>
    </source>
</evidence>
<protein>
    <submittedName>
        <fullName evidence="1">Uncharacterized protein</fullName>
    </submittedName>
</protein>
<name>A0AAN8ATZ2_ELEMC</name>
<keyword evidence="2" id="KW-1185">Reference proteome</keyword>
<comment type="caution">
    <text evidence="1">The sequence shown here is derived from an EMBL/GenBank/DDBJ whole genome shotgun (WGS) entry which is preliminary data.</text>
</comment>
<evidence type="ECO:0000313" key="1">
    <source>
        <dbReference type="EMBL" id="KAK5867117.1"/>
    </source>
</evidence>
<sequence length="104" mass="11212">MNGIIKLTLSPSSAVGNPEPVLYLQSPATQRYRLLFIYVESRSLPSLFALVSSSASLVLSSSPHQLSVTQQAGARSSTPGRAHAHCAHCSATTDVWWPQGTERF</sequence>
<organism evidence="1 2">
    <name type="scientific">Eleginops maclovinus</name>
    <name type="common">Patagonian blennie</name>
    <name type="synonym">Eleginus maclovinus</name>
    <dbReference type="NCBI Taxonomy" id="56733"/>
    <lineage>
        <taxon>Eukaryota</taxon>
        <taxon>Metazoa</taxon>
        <taxon>Chordata</taxon>
        <taxon>Craniata</taxon>
        <taxon>Vertebrata</taxon>
        <taxon>Euteleostomi</taxon>
        <taxon>Actinopterygii</taxon>
        <taxon>Neopterygii</taxon>
        <taxon>Teleostei</taxon>
        <taxon>Neoteleostei</taxon>
        <taxon>Acanthomorphata</taxon>
        <taxon>Eupercaria</taxon>
        <taxon>Perciformes</taxon>
        <taxon>Notothenioidei</taxon>
        <taxon>Eleginopidae</taxon>
        <taxon>Eleginops</taxon>
    </lineage>
</organism>
<proteinExistence type="predicted"/>
<reference evidence="1 2" key="1">
    <citation type="journal article" date="2023" name="Genes (Basel)">
        <title>Chromosome-Level Genome Assembly and Circadian Gene Repertoire of the Patagonia Blennie Eleginops maclovinus-The Closest Ancestral Proxy of Antarctic Cryonotothenioids.</title>
        <authorList>
            <person name="Cheng C.C."/>
            <person name="Rivera-Colon A.G."/>
            <person name="Minhas B.F."/>
            <person name="Wilson L."/>
            <person name="Rayamajhi N."/>
            <person name="Vargas-Chacoff L."/>
            <person name="Catchen J.M."/>
        </authorList>
    </citation>
    <scope>NUCLEOTIDE SEQUENCE [LARGE SCALE GENOMIC DNA]</scope>
    <source>
        <strain evidence="1">JMC-PN-2008</strain>
    </source>
</reference>
<dbReference type="AlphaFoldDB" id="A0AAN8ATZ2"/>
<gene>
    <name evidence="1" type="ORF">PBY51_011636</name>
</gene>
<reference evidence="1 2" key="2">
    <citation type="journal article" date="2023" name="Mol. Biol. Evol.">
        <title>Genomics of Secondarily Temperate Adaptation in the Only Non-Antarctic Icefish.</title>
        <authorList>
            <person name="Rivera-Colon A.G."/>
            <person name="Rayamajhi N."/>
            <person name="Minhas B.F."/>
            <person name="Madrigal G."/>
            <person name="Bilyk K.T."/>
            <person name="Yoon V."/>
            <person name="Hune M."/>
            <person name="Gregory S."/>
            <person name="Cheng C.H.C."/>
            <person name="Catchen J.M."/>
        </authorList>
    </citation>
    <scope>NUCLEOTIDE SEQUENCE [LARGE SCALE GENOMIC DNA]</scope>
    <source>
        <strain evidence="1">JMC-PN-2008</strain>
    </source>
</reference>
<dbReference type="EMBL" id="JAUZQC010000008">
    <property type="protein sequence ID" value="KAK5867117.1"/>
    <property type="molecule type" value="Genomic_DNA"/>
</dbReference>
<dbReference type="Proteomes" id="UP001346869">
    <property type="component" value="Unassembled WGS sequence"/>
</dbReference>